<reference evidence="2" key="2">
    <citation type="submission" date="2021-04" db="EMBL/GenBank/DDBJ databases">
        <authorList>
            <person name="Gilroy R."/>
        </authorList>
    </citation>
    <scope>NUCLEOTIDE SEQUENCE</scope>
    <source>
        <strain evidence="2">ChiHjej12B11-16260</strain>
    </source>
</reference>
<name>A0A9D1VSG4_9BACT</name>
<dbReference type="AlphaFoldDB" id="A0A9D1VSG4"/>
<protein>
    <recommendedName>
        <fullName evidence="4">Portal protein</fullName>
    </recommendedName>
</protein>
<evidence type="ECO:0000256" key="1">
    <source>
        <dbReference type="SAM" id="MobiDB-lite"/>
    </source>
</evidence>
<dbReference type="EMBL" id="DXFB01000194">
    <property type="protein sequence ID" value="HIX46039.1"/>
    <property type="molecule type" value="Genomic_DNA"/>
</dbReference>
<dbReference type="Pfam" id="PF16510">
    <property type="entry name" value="P22_portal"/>
    <property type="match status" value="1"/>
</dbReference>
<accession>A0A9D1VSG4</accession>
<comment type="caution">
    <text evidence="2">The sequence shown here is derived from an EMBL/GenBank/DDBJ whole genome shotgun (WGS) entry which is preliminary data.</text>
</comment>
<reference evidence="2" key="1">
    <citation type="journal article" date="2021" name="PeerJ">
        <title>Extensive microbial diversity within the chicken gut microbiome revealed by metagenomics and culture.</title>
        <authorList>
            <person name="Gilroy R."/>
            <person name="Ravi A."/>
            <person name="Getino M."/>
            <person name="Pursley I."/>
            <person name="Horton D.L."/>
            <person name="Alikhan N.F."/>
            <person name="Baker D."/>
            <person name="Gharbi K."/>
            <person name="Hall N."/>
            <person name="Watson M."/>
            <person name="Adriaenssens E.M."/>
            <person name="Foster-Nyarko E."/>
            <person name="Jarju S."/>
            <person name="Secka A."/>
            <person name="Antonio M."/>
            <person name="Oren A."/>
            <person name="Chaudhuri R.R."/>
            <person name="La Ragione R."/>
            <person name="Hildebrand F."/>
            <person name="Pallen M.J."/>
        </authorList>
    </citation>
    <scope>NUCLEOTIDE SEQUENCE</scope>
    <source>
        <strain evidence="2">ChiHjej12B11-16260</strain>
    </source>
</reference>
<organism evidence="2 3">
    <name type="scientific">Candidatus Barnesiella excrementipullorum</name>
    <dbReference type="NCBI Taxonomy" id="2838479"/>
    <lineage>
        <taxon>Bacteria</taxon>
        <taxon>Pseudomonadati</taxon>
        <taxon>Bacteroidota</taxon>
        <taxon>Bacteroidia</taxon>
        <taxon>Bacteroidales</taxon>
        <taxon>Barnesiellaceae</taxon>
        <taxon>Barnesiella</taxon>
    </lineage>
</organism>
<evidence type="ECO:0008006" key="4">
    <source>
        <dbReference type="Google" id="ProtNLM"/>
    </source>
</evidence>
<feature type="region of interest" description="Disordered" evidence="1">
    <location>
        <begin position="621"/>
        <end position="651"/>
    </location>
</feature>
<dbReference type="Proteomes" id="UP000824246">
    <property type="component" value="Unassembled WGS sequence"/>
</dbReference>
<sequence length="651" mass="74245">MKSANYRTYNRRKLMPQGDKEAVPAVSTFAREGFAVLEEAHAAWDAIDAYRRQRVRNRNYTFGKQWGDTVLLPDGRTVTEEQYLREQGKVPLKNNMIRQLIKSVLGQFRSMQTEPVCVARDRREQELGELMSATMQYAYQHNRLYELDSRTLEEFLISGSCFHKIGYGYRRGKQDVWVDAIPPSRIFFNNMEDTRLWDCTLIGELHDMSLSDVIARFSAGDEAGAKRLAEIYGDVTEENLYHTYDTLTGERLDNLGFYMPVATDLCRVIEVWKLESRPRLRCHDILTGEYYKVDIDERSHIEQINRERKAAAAEQGVEEDNVPVIETEWFVDNFWYYRFLSPLGDILDEGESPYWHGEHPYALRLYPLLDGEIHSFVEDVIDQQRYINRLITMIDFIMGSSAKGVLLFPEDQIPDGMTLDDIASEWSRYNGVIPFRPKPGDTMPQQISVNATNVGAYELLSLQMRLLEDISGVHSAMQGKTVPGGTASSLYAQQIQYSATNLLDIFESFKIFREERDTKIMKTIQQFYDDERYIAIAGSSCGKDAGTYTPEEVRNTEFDLTIAESVKSPVYRQVSNDFLLALFNAGHISLQSLLETGAFPFADKLLQRLRVEAEEQLAAASAMSAMQPGEQPSVPPATQPAQQPVVLPTGV</sequence>
<evidence type="ECO:0000313" key="2">
    <source>
        <dbReference type="EMBL" id="HIX46039.1"/>
    </source>
</evidence>
<proteinExistence type="predicted"/>
<gene>
    <name evidence="2" type="ORF">H9982_07435</name>
</gene>
<dbReference type="InterPro" id="IPR032427">
    <property type="entry name" value="P22_portal"/>
</dbReference>
<evidence type="ECO:0000313" key="3">
    <source>
        <dbReference type="Proteomes" id="UP000824246"/>
    </source>
</evidence>
<feature type="compositionally biased region" description="Low complexity" evidence="1">
    <location>
        <begin position="639"/>
        <end position="651"/>
    </location>
</feature>